<keyword evidence="5" id="KW-0472">Membrane</keyword>
<evidence type="ECO:0000259" key="7">
    <source>
        <dbReference type="SMART" id="SM01204"/>
    </source>
</evidence>
<dbReference type="Pfam" id="PF10442">
    <property type="entry name" value="FIST_C"/>
    <property type="match status" value="1"/>
</dbReference>
<dbReference type="InterPro" id="IPR013702">
    <property type="entry name" value="FIST_domain_N"/>
</dbReference>
<comment type="subcellular location">
    <subcellularLocation>
        <location evidence="1">Cell membrane</location>
        <topology evidence="1">Multi-pass membrane protein</topology>
    </subcellularLocation>
</comment>
<evidence type="ECO:0000256" key="2">
    <source>
        <dbReference type="ARBA" id="ARBA00022475"/>
    </source>
</evidence>
<evidence type="ECO:0000256" key="1">
    <source>
        <dbReference type="ARBA" id="ARBA00004651"/>
    </source>
</evidence>
<dbReference type="SMART" id="SM00897">
    <property type="entry name" value="FIST"/>
    <property type="match status" value="1"/>
</dbReference>
<dbReference type="GO" id="GO:0005886">
    <property type="term" value="C:plasma membrane"/>
    <property type="evidence" value="ECO:0007669"/>
    <property type="project" value="UniProtKB-SubCell"/>
</dbReference>
<feature type="domain" description="FIST" evidence="6">
    <location>
        <begin position="31"/>
        <end position="216"/>
    </location>
</feature>
<dbReference type="SMART" id="SM01204">
    <property type="entry name" value="FIST_C"/>
    <property type="match status" value="1"/>
</dbReference>
<evidence type="ECO:0008006" key="9">
    <source>
        <dbReference type="Google" id="ProtNLM"/>
    </source>
</evidence>
<reference evidence="8" key="1">
    <citation type="submission" date="2018-06" db="EMBL/GenBank/DDBJ databases">
        <authorList>
            <person name="Zhirakovskaya E."/>
        </authorList>
    </citation>
    <scope>NUCLEOTIDE SEQUENCE</scope>
</reference>
<keyword evidence="2" id="KW-1003">Cell membrane</keyword>
<accession>A0A3B0X510</accession>
<dbReference type="PANTHER" id="PTHR14939">
    <property type="entry name" value="F-BOX ONLY PROTEIN 22"/>
    <property type="match status" value="1"/>
</dbReference>
<keyword evidence="3" id="KW-0812">Transmembrane</keyword>
<gene>
    <name evidence="8" type="ORF">MNBD_GAMMA05-82</name>
</gene>
<evidence type="ECO:0000256" key="5">
    <source>
        <dbReference type="ARBA" id="ARBA00023136"/>
    </source>
</evidence>
<dbReference type="EMBL" id="UOFE01000022">
    <property type="protein sequence ID" value="VAW51796.1"/>
    <property type="molecule type" value="Genomic_DNA"/>
</dbReference>
<dbReference type="Pfam" id="PF08495">
    <property type="entry name" value="FIST"/>
    <property type="match status" value="1"/>
</dbReference>
<evidence type="ECO:0000259" key="6">
    <source>
        <dbReference type="SMART" id="SM00897"/>
    </source>
</evidence>
<sequence length="370" mass="40999">MNSFYNVSSQHNAAAAVIQDVVQQLTSAPTEANFGFVYVTDAMTTDFPNLIKHCKEATGIKHWIGTIGSGVIAPNKELYDTPAVSIMLANFDENDFTMIPSINKSENLISHIAWPRTFVSNFGIIHGDPLNQKIQNMIEDLPQQIENGFIVGGLSSSHDIHYQVTDEVVHGGISGVLFSENVGVITNLSQGCRPVGKKHKITKAQENAVFTLDNKPALEMLMHDMGISTYKELEQNAHEVFIGLCIPDSDKSDYTIRNLVGIDPDHSLFAINDFLHEGNEVIFCNRNSETAVEDMQAMLDNLAKRLKQPPRGGIYISCLGRGREQFGNDSEEIKMIHRTLGDFPLTGFFANGEIHHNKLYGYTGVLTLFI</sequence>
<dbReference type="InterPro" id="IPR016741">
    <property type="entry name" value="UCP018953"/>
</dbReference>
<dbReference type="AlphaFoldDB" id="A0A3B0X510"/>
<evidence type="ECO:0000256" key="3">
    <source>
        <dbReference type="ARBA" id="ARBA00022692"/>
    </source>
</evidence>
<feature type="domain" description="FIST C-domain" evidence="7">
    <location>
        <begin position="217"/>
        <end position="357"/>
    </location>
</feature>
<organism evidence="8">
    <name type="scientific">hydrothermal vent metagenome</name>
    <dbReference type="NCBI Taxonomy" id="652676"/>
    <lineage>
        <taxon>unclassified sequences</taxon>
        <taxon>metagenomes</taxon>
        <taxon>ecological metagenomes</taxon>
    </lineage>
</organism>
<dbReference type="PANTHER" id="PTHR14939:SF5">
    <property type="entry name" value="F-BOX ONLY PROTEIN 22"/>
    <property type="match status" value="1"/>
</dbReference>
<dbReference type="InterPro" id="IPR019494">
    <property type="entry name" value="FIST_C"/>
</dbReference>
<evidence type="ECO:0000256" key="4">
    <source>
        <dbReference type="ARBA" id="ARBA00022989"/>
    </source>
</evidence>
<dbReference type="PIRSF" id="PIRSF018953">
    <property type="entry name" value="UCP018953"/>
    <property type="match status" value="1"/>
</dbReference>
<protein>
    <recommendedName>
        <fullName evidence="9">Histidine kinase</fullName>
    </recommendedName>
</protein>
<proteinExistence type="predicted"/>
<keyword evidence="4" id="KW-1133">Transmembrane helix</keyword>
<evidence type="ECO:0000313" key="8">
    <source>
        <dbReference type="EMBL" id="VAW51796.1"/>
    </source>
</evidence>
<name>A0A3B0X510_9ZZZZ</name>